<evidence type="ECO:0000256" key="6">
    <source>
        <dbReference type="NCBIfam" id="TIGR01068"/>
    </source>
</evidence>
<dbReference type="InterPro" id="IPR017937">
    <property type="entry name" value="Thioredoxin_CS"/>
</dbReference>
<evidence type="ECO:0000256" key="3">
    <source>
        <dbReference type="ARBA" id="ARBA00022982"/>
    </source>
</evidence>
<reference evidence="9" key="1">
    <citation type="journal article" date="2019" name="Int. J. Syst. Evol. Microbiol.">
        <title>The Global Catalogue of Microorganisms (GCM) 10K type strain sequencing project: providing services to taxonomists for standard genome sequencing and annotation.</title>
        <authorList>
            <consortium name="The Broad Institute Genomics Platform"/>
            <consortium name="The Broad Institute Genome Sequencing Center for Infectious Disease"/>
            <person name="Wu L."/>
            <person name="Ma J."/>
        </authorList>
    </citation>
    <scope>NUCLEOTIDE SEQUENCE [LARGE SCALE GENOMIC DNA]</scope>
    <source>
        <strain evidence="9">JCM 17593</strain>
    </source>
</reference>
<dbReference type="SUPFAM" id="SSF52833">
    <property type="entry name" value="Thioredoxin-like"/>
    <property type="match status" value="1"/>
</dbReference>
<dbReference type="Gene3D" id="2.30.30.380">
    <property type="entry name" value="Zn-finger domain of Sec23/24"/>
    <property type="match status" value="1"/>
</dbReference>
<dbReference type="PRINTS" id="PR00421">
    <property type="entry name" value="THIOREDOXIN"/>
</dbReference>
<dbReference type="InterPro" id="IPR005746">
    <property type="entry name" value="Thioredoxin"/>
</dbReference>
<evidence type="ECO:0000313" key="9">
    <source>
        <dbReference type="Proteomes" id="UP001500213"/>
    </source>
</evidence>
<evidence type="ECO:0000256" key="4">
    <source>
        <dbReference type="ARBA" id="ARBA00023157"/>
    </source>
</evidence>
<evidence type="ECO:0000256" key="1">
    <source>
        <dbReference type="ARBA" id="ARBA00008987"/>
    </source>
</evidence>
<dbReference type="PANTHER" id="PTHR45663">
    <property type="entry name" value="GEO12009P1"/>
    <property type="match status" value="1"/>
</dbReference>
<keyword evidence="3" id="KW-0249">Electron transport</keyword>
<proteinExistence type="inferred from homology"/>
<dbReference type="Pfam" id="PF00085">
    <property type="entry name" value="Thioredoxin"/>
    <property type="match status" value="1"/>
</dbReference>
<evidence type="ECO:0000256" key="5">
    <source>
        <dbReference type="ARBA" id="ARBA00023284"/>
    </source>
</evidence>
<organism evidence="8 9">
    <name type="scientific">Gryllotalpicola kribbensis</name>
    <dbReference type="NCBI Taxonomy" id="993084"/>
    <lineage>
        <taxon>Bacteria</taxon>
        <taxon>Bacillati</taxon>
        <taxon>Actinomycetota</taxon>
        <taxon>Actinomycetes</taxon>
        <taxon>Micrococcales</taxon>
        <taxon>Microbacteriaceae</taxon>
        <taxon>Gryllotalpicola</taxon>
    </lineage>
</organism>
<dbReference type="Gene3D" id="3.40.30.10">
    <property type="entry name" value="Glutaredoxin"/>
    <property type="match status" value="1"/>
</dbReference>
<sequence>MTVTQASAVVACPACGTRNRVPQAREGRVRCASCHADLPWLVSADDATFDEAVARSSLPVLVDVWAPWCGPCRAIAPVVEQLATENAGRLKVVKLNADESPGVAARHQVTGIPTLLFYAGGRETSRTVGAAPAQQLRDWVGTSLQAVSQR</sequence>
<evidence type="ECO:0000259" key="7">
    <source>
        <dbReference type="PROSITE" id="PS51352"/>
    </source>
</evidence>
<feature type="domain" description="Thioredoxin" evidence="7">
    <location>
        <begin position="1"/>
        <end position="145"/>
    </location>
</feature>
<evidence type="ECO:0000313" key="8">
    <source>
        <dbReference type="EMBL" id="GAA4184571.1"/>
    </source>
</evidence>
<protein>
    <recommendedName>
        <fullName evidence="6">Thioredoxin</fullName>
    </recommendedName>
</protein>
<dbReference type="CDD" id="cd02947">
    <property type="entry name" value="TRX_family"/>
    <property type="match status" value="1"/>
</dbReference>
<dbReference type="InterPro" id="IPR013766">
    <property type="entry name" value="Thioredoxin_domain"/>
</dbReference>
<accession>A0ABP8AIQ4</accession>
<dbReference type="RefSeq" id="WP_344773552.1">
    <property type="nucleotide sequence ID" value="NZ_BAABBX010000004.1"/>
</dbReference>
<keyword evidence="9" id="KW-1185">Reference proteome</keyword>
<keyword evidence="4" id="KW-1015">Disulfide bond</keyword>
<evidence type="ECO:0000256" key="2">
    <source>
        <dbReference type="ARBA" id="ARBA00022448"/>
    </source>
</evidence>
<dbReference type="PANTHER" id="PTHR45663:SF11">
    <property type="entry name" value="GEO12009P1"/>
    <property type="match status" value="1"/>
</dbReference>
<dbReference type="PROSITE" id="PS51352">
    <property type="entry name" value="THIOREDOXIN_2"/>
    <property type="match status" value="1"/>
</dbReference>
<name>A0ABP8AIQ4_9MICO</name>
<gene>
    <name evidence="8" type="primary">trxA_1</name>
    <name evidence="8" type="ORF">GCM10022288_05430</name>
</gene>
<dbReference type="PROSITE" id="PS00194">
    <property type="entry name" value="THIOREDOXIN_1"/>
    <property type="match status" value="1"/>
</dbReference>
<keyword evidence="5" id="KW-0676">Redox-active center</keyword>
<dbReference type="NCBIfam" id="TIGR01068">
    <property type="entry name" value="thioredoxin"/>
    <property type="match status" value="1"/>
</dbReference>
<dbReference type="InterPro" id="IPR036249">
    <property type="entry name" value="Thioredoxin-like_sf"/>
</dbReference>
<comment type="similarity">
    <text evidence="1">Belongs to the thioredoxin family.</text>
</comment>
<comment type="caution">
    <text evidence="8">The sequence shown here is derived from an EMBL/GenBank/DDBJ whole genome shotgun (WGS) entry which is preliminary data.</text>
</comment>
<keyword evidence="2" id="KW-0813">Transport</keyword>
<dbReference type="Proteomes" id="UP001500213">
    <property type="component" value="Unassembled WGS sequence"/>
</dbReference>
<dbReference type="EMBL" id="BAABBX010000004">
    <property type="protein sequence ID" value="GAA4184571.1"/>
    <property type="molecule type" value="Genomic_DNA"/>
</dbReference>